<sequence length="278" mass="31980">MTIDTMTSVFNTDASLPYNYDLFESVIVKKIIKVVSGVRSHRATEIIFEHYGFLGLFHFLDFLCPPDFTVGSHVHFHLTSDDSLCQFYPGVGDVRGQAAVRNRTPRRFDDVQRAGCVPNESMHCTIYHEFGYRRSMPVPIYSRIRGVQWLRMPLYLRGETEHPLFSCMGDSPEDNTRLATAKDMDIWLVSGNPLLAPYSKPGPTGVCHSQNDKHRFPVFARANFQIFCGARRLTKEELSTYRFLPKYGTPKCAVPWFVAVEFDEAPKTRNIYNYRRKS</sequence>
<evidence type="ECO:0000313" key="2">
    <source>
        <dbReference type="Proteomes" id="UP000008909"/>
    </source>
</evidence>
<reference key="2">
    <citation type="submission" date="2011-10" db="EMBL/GenBank/DDBJ databases">
        <title>The genome and transcriptome sequence of Clonorchis sinensis provide insights into the carcinogenic liver fluke.</title>
        <authorList>
            <person name="Wang X."/>
            <person name="Huang Y."/>
            <person name="Chen W."/>
            <person name="Liu H."/>
            <person name="Guo L."/>
            <person name="Chen Y."/>
            <person name="Luo F."/>
            <person name="Zhou W."/>
            <person name="Sun J."/>
            <person name="Mao Q."/>
            <person name="Liang P."/>
            <person name="Zhou C."/>
            <person name="Tian Y."/>
            <person name="Men J."/>
            <person name="Lv X."/>
            <person name="Huang L."/>
            <person name="Zhou J."/>
            <person name="Hu Y."/>
            <person name="Li R."/>
            <person name="Zhang F."/>
            <person name="Lei H."/>
            <person name="Li X."/>
            <person name="Hu X."/>
            <person name="Liang C."/>
            <person name="Xu J."/>
            <person name="Wu Z."/>
            <person name="Yu X."/>
        </authorList>
    </citation>
    <scope>NUCLEOTIDE SEQUENCE</scope>
    <source>
        <strain>Henan</strain>
    </source>
</reference>
<protein>
    <submittedName>
        <fullName evidence="1">Uncharacterized protein</fullName>
    </submittedName>
</protein>
<reference evidence="1" key="1">
    <citation type="journal article" date="2011" name="Genome Biol.">
        <title>The draft genome of the carcinogenic human liver fluke Clonorchis sinensis.</title>
        <authorList>
            <person name="Wang X."/>
            <person name="Chen W."/>
            <person name="Huang Y."/>
            <person name="Sun J."/>
            <person name="Men J."/>
            <person name="Liu H."/>
            <person name="Luo F."/>
            <person name="Guo L."/>
            <person name="Lv X."/>
            <person name="Deng C."/>
            <person name="Zhou C."/>
            <person name="Fan Y."/>
            <person name="Li X."/>
            <person name="Huang L."/>
            <person name="Hu Y."/>
            <person name="Liang C."/>
            <person name="Hu X."/>
            <person name="Xu J."/>
            <person name="Yu X."/>
        </authorList>
    </citation>
    <scope>NUCLEOTIDE SEQUENCE [LARGE SCALE GENOMIC DNA]</scope>
    <source>
        <strain evidence="1">Henan</strain>
    </source>
</reference>
<organism evidence="1 2">
    <name type="scientific">Clonorchis sinensis</name>
    <name type="common">Chinese liver fluke</name>
    <dbReference type="NCBI Taxonomy" id="79923"/>
    <lineage>
        <taxon>Eukaryota</taxon>
        <taxon>Metazoa</taxon>
        <taxon>Spiralia</taxon>
        <taxon>Lophotrochozoa</taxon>
        <taxon>Platyhelminthes</taxon>
        <taxon>Trematoda</taxon>
        <taxon>Digenea</taxon>
        <taxon>Opisthorchiida</taxon>
        <taxon>Opisthorchiata</taxon>
        <taxon>Opisthorchiidae</taxon>
        <taxon>Clonorchis</taxon>
    </lineage>
</organism>
<proteinExistence type="predicted"/>
<gene>
    <name evidence="1" type="ORF">CLF_110839</name>
</gene>
<evidence type="ECO:0000313" key="1">
    <source>
        <dbReference type="EMBL" id="GAA56413.1"/>
    </source>
</evidence>
<name>G7YTY3_CLOSI</name>
<dbReference type="AlphaFoldDB" id="G7YTY3"/>
<keyword evidence="2" id="KW-1185">Reference proteome</keyword>
<dbReference type="EMBL" id="DF144248">
    <property type="protein sequence ID" value="GAA56413.1"/>
    <property type="molecule type" value="Genomic_DNA"/>
</dbReference>
<accession>G7YTY3</accession>
<dbReference type="Proteomes" id="UP000008909">
    <property type="component" value="Unassembled WGS sequence"/>
</dbReference>